<evidence type="ECO:0000256" key="4">
    <source>
        <dbReference type="ARBA" id="ARBA00023163"/>
    </source>
</evidence>
<keyword evidence="1" id="KW-0805">Transcription regulation</keyword>
<dbReference type="RefSeq" id="WP_281092848.1">
    <property type="nucleotide sequence ID" value="NZ_JARYZI010000001.1"/>
</dbReference>
<dbReference type="SMART" id="SM00422">
    <property type="entry name" value="HTH_MERR"/>
    <property type="match status" value="1"/>
</dbReference>
<feature type="domain" description="HTH merR-type" evidence="5">
    <location>
        <begin position="1"/>
        <end position="71"/>
    </location>
</feature>
<dbReference type="SUPFAM" id="SSF46955">
    <property type="entry name" value="Putative DNA-binding domain"/>
    <property type="match status" value="1"/>
</dbReference>
<gene>
    <name evidence="6" type="ORF">QE109_02760</name>
</gene>
<sequence length="252" mass="29572">MEYTVNKLAEISGVTKRTLRYYDEIELLKPARINSSGYRIYGHSEVKMLQQILFFRALDIPLDEIKKIMLSEDFDELKVLHTHFEKLMSKRAHLDLLINNVKKTIEETEGRITMSDKEKFEGLKKNLLKENEMKYGDEIRAKYGNDKVDKSNKKFEAMSEETYDYATKLAEEIIVLLLKAMDENDTKGDLATATAEKHKEWLMLYWTEYSKETHAGLGEMYVADERFTHYYDQHRVGAAKFLNEIIHEYTGV</sequence>
<dbReference type="InterPro" id="IPR036244">
    <property type="entry name" value="TipA-like_antibiotic-bd"/>
</dbReference>
<dbReference type="Proteomes" id="UP001158045">
    <property type="component" value="Unassembled WGS sequence"/>
</dbReference>
<dbReference type="PROSITE" id="PS50937">
    <property type="entry name" value="HTH_MERR_2"/>
    <property type="match status" value="1"/>
</dbReference>
<evidence type="ECO:0000313" key="7">
    <source>
        <dbReference type="Proteomes" id="UP001158045"/>
    </source>
</evidence>
<evidence type="ECO:0000256" key="2">
    <source>
        <dbReference type="ARBA" id="ARBA00023125"/>
    </source>
</evidence>
<dbReference type="InterPro" id="IPR009061">
    <property type="entry name" value="DNA-bd_dom_put_sf"/>
</dbReference>
<reference evidence="6 7" key="1">
    <citation type="submission" date="2023-04" db="EMBL/GenBank/DDBJ databases">
        <title>Fusibacter bizertensis strain WBS, isolated from littoral bottom sediments of the Arctic seas - biochemical and genomic analysis.</title>
        <authorList>
            <person name="Brioukhanov A.L."/>
        </authorList>
    </citation>
    <scope>NUCLEOTIDE SEQUENCE [LARGE SCALE GENOMIC DNA]</scope>
    <source>
        <strain evidence="6 7">WBS</strain>
    </source>
</reference>
<keyword evidence="7" id="KW-1185">Reference proteome</keyword>
<dbReference type="PANTHER" id="PTHR30204">
    <property type="entry name" value="REDOX-CYCLING DRUG-SENSING TRANSCRIPTIONAL ACTIVATOR SOXR"/>
    <property type="match status" value="1"/>
</dbReference>
<protein>
    <submittedName>
        <fullName evidence="6">MerR family transcriptional regulator</fullName>
    </submittedName>
</protein>
<keyword evidence="2" id="KW-0238">DNA-binding</keyword>
<dbReference type="InterPro" id="IPR000551">
    <property type="entry name" value="MerR-type_HTH_dom"/>
</dbReference>
<dbReference type="InterPro" id="IPR047057">
    <property type="entry name" value="MerR_fam"/>
</dbReference>
<name>A0ABT6N9F4_9FIRM</name>
<comment type="caution">
    <text evidence="6">The sequence shown here is derived from an EMBL/GenBank/DDBJ whole genome shotgun (WGS) entry which is preliminary data.</text>
</comment>
<evidence type="ECO:0000259" key="5">
    <source>
        <dbReference type="PROSITE" id="PS50937"/>
    </source>
</evidence>
<proteinExistence type="predicted"/>
<dbReference type="InterPro" id="IPR012925">
    <property type="entry name" value="TipAS_dom"/>
</dbReference>
<dbReference type="Gene3D" id="1.10.490.50">
    <property type="entry name" value="Antibiotic binding domain of TipA-like multidrug resistance regulators"/>
    <property type="match status" value="1"/>
</dbReference>
<dbReference type="PANTHER" id="PTHR30204:SF90">
    <property type="entry name" value="HTH-TYPE TRANSCRIPTIONAL ACTIVATOR MTA"/>
    <property type="match status" value="1"/>
</dbReference>
<dbReference type="Pfam" id="PF13411">
    <property type="entry name" value="MerR_1"/>
    <property type="match status" value="1"/>
</dbReference>
<evidence type="ECO:0000256" key="1">
    <source>
        <dbReference type="ARBA" id="ARBA00023015"/>
    </source>
</evidence>
<accession>A0ABT6N9F4</accession>
<dbReference type="Pfam" id="PF07739">
    <property type="entry name" value="TipAS"/>
    <property type="match status" value="1"/>
</dbReference>
<dbReference type="EMBL" id="JARYZI010000001">
    <property type="protein sequence ID" value="MDH8677050.1"/>
    <property type="molecule type" value="Genomic_DNA"/>
</dbReference>
<evidence type="ECO:0000256" key="3">
    <source>
        <dbReference type="ARBA" id="ARBA00023159"/>
    </source>
</evidence>
<keyword evidence="4" id="KW-0804">Transcription</keyword>
<organism evidence="6 7">
    <name type="scientific">Fusibacter bizertensis</name>
    <dbReference type="NCBI Taxonomy" id="1488331"/>
    <lineage>
        <taxon>Bacteria</taxon>
        <taxon>Bacillati</taxon>
        <taxon>Bacillota</taxon>
        <taxon>Clostridia</taxon>
        <taxon>Eubacteriales</taxon>
        <taxon>Eubacteriales Family XII. Incertae Sedis</taxon>
        <taxon>Fusibacter</taxon>
    </lineage>
</organism>
<dbReference type="Gene3D" id="1.10.1660.10">
    <property type="match status" value="1"/>
</dbReference>
<keyword evidence="3" id="KW-0010">Activator</keyword>
<evidence type="ECO:0000313" key="6">
    <source>
        <dbReference type="EMBL" id="MDH8677050.1"/>
    </source>
</evidence>
<dbReference type="SUPFAM" id="SSF89082">
    <property type="entry name" value="Antibiotic binding domain of TipA-like multidrug resistance regulators"/>
    <property type="match status" value="1"/>
</dbReference>
<dbReference type="CDD" id="cd01106">
    <property type="entry name" value="HTH_TipAL-Mta"/>
    <property type="match status" value="1"/>
</dbReference>